<dbReference type="InterPro" id="IPR019587">
    <property type="entry name" value="Polyketide_cyclase/dehydratase"/>
</dbReference>
<dbReference type="AlphaFoldDB" id="A0A0M2ZCU6"/>
<dbReference type="RefSeq" id="WP_046753778.1">
    <property type="nucleotide sequence ID" value="NZ_LBNO01000087.1"/>
</dbReference>
<sequence length="147" mass="16081">MVERAPQVLAEVVPAPPDEVRGFYADLHNIKAVHPLVISVREIPGTGTSHTRTYRVTDRIRLGRLTLRTRYTARVTVTATGAIASEARQFPGVRLRSLVTFEPQGSGTLVTERITLHAPPPLAAFTTRQAIAAHRAMLAGIRRHFGG</sequence>
<dbReference type="OrthoDB" id="72630at2"/>
<dbReference type="SUPFAM" id="SSF55961">
    <property type="entry name" value="Bet v1-like"/>
    <property type="match status" value="1"/>
</dbReference>
<accession>A0A1A0QCG7</accession>
<dbReference type="InterPro" id="IPR023393">
    <property type="entry name" value="START-like_dom_sf"/>
</dbReference>
<protein>
    <submittedName>
        <fullName evidence="1">Polyketide cyclase / dehydrase and lipid transport</fullName>
    </submittedName>
</protein>
<organism evidence="1 2">
    <name type="scientific">Mycolicibacterium elephantis</name>
    <dbReference type="NCBI Taxonomy" id="81858"/>
    <lineage>
        <taxon>Bacteria</taxon>
        <taxon>Bacillati</taxon>
        <taxon>Actinomycetota</taxon>
        <taxon>Actinomycetes</taxon>
        <taxon>Mycobacteriales</taxon>
        <taxon>Mycobacteriaceae</taxon>
        <taxon>Mycolicibacterium</taxon>
    </lineage>
</organism>
<name>A0A0M2ZCU6_9MYCO</name>
<dbReference type="Pfam" id="PF10604">
    <property type="entry name" value="Polyketide_cyc2"/>
    <property type="match status" value="1"/>
</dbReference>
<evidence type="ECO:0000313" key="1">
    <source>
        <dbReference type="EMBL" id="ORA65445.1"/>
    </source>
</evidence>
<reference evidence="1 2" key="1">
    <citation type="submission" date="2017-02" db="EMBL/GenBank/DDBJ databases">
        <title>The new phylogeny of genus Mycobacterium.</title>
        <authorList>
            <person name="Tortoli E."/>
            <person name="Trovato A."/>
            <person name="Cirillo D.M."/>
        </authorList>
    </citation>
    <scope>NUCLEOTIDE SEQUENCE [LARGE SCALE GENOMIC DNA]</scope>
    <source>
        <strain evidence="1 2">FI-09383</strain>
    </source>
</reference>
<dbReference type="STRING" id="81858.BST23_13800"/>
<accession>A0A0M2ZCU6</accession>
<proteinExistence type="predicted"/>
<evidence type="ECO:0000313" key="2">
    <source>
        <dbReference type="Proteomes" id="UP000192772"/>
    </source>
</evidence>
<dbReference type="Gene3D" id="3.30.530.20">
    <property type="match status" value="1"/>
</dbReference>
<dbReference type="EMBL" id="MVHP01000014">
    <property type="protein sequence ID" value="ORA65445.1"/>
    <property type="molecule type" value="Genomic_DNA"/>
</dbReference>
<gene>
    <name evidence="1" type="ORF">BST23_13800</name>
</gene>
<dbReference type="Proteomes" id="UP000192772">
    <property type="component" value="Unassembled WGS sequence"/>
</dbReference>
<comment type="caution">
    <text evidence="1">The sequence shown here is derived from an EMBL/GenBank/DDBJ whole genome shotgun (WGS) entry which is preliminary data.</text>
</comment>